<dbReference type="Gene3D" id="2.60.40.10">
    <property type="entry name" value="Immunoglobulins"/>
    <property type="match status" value="1"/>
</dbReference>
<accession>A0A1G2M430</accession>
<evidence type="ECO:0000313" key="2">
    <source>
        <dbReference type="EMBL" id="OHA18666.1"/>
    </source>
</evidence>
<feature type="region of interest" description="Disordered" evidence="1">
    <location>
        <begin position="175"/>
        <end position="210"/>
    </location>
</feature>
<evidence type="ECO:0008006" key="4">
    <source>
        <dbReference type="Google" id="ProtNLM"/>
    </source>
</evidence>
<dbReference type="STRING" id="1802301.A2664_00360"/>
<dbReference type="Proteomes" id="UP000178873">
    <property type="component" value="Unassembled WGS sequence"/>
</dbReference>
<evidence type="ECO:0000256" key="1">
    <source>
        <dbReference type="SAM" id="MobiDB-lite"/>
    </source>
</evidence>
<name>A0A1G2M430_9BACT</name>
<gene>
    <name evidence="2" type="ORF">A2664_00360</name>
</gene>
<organism evidence="2 3">
    <name type="scientific">Candidatus Taylorbacteria bacterium RIFCSPHIGHO2_01_FULL_46_22b</name>
    <dbReference type="NCBI Taxonomy" id="1802301"/>
    <lineage>
        <taxon>Bacteria</taxon>
        <taxon>Candidatus Tayloriibacteriota</taxon>
    </lineage>
</organism>
<dbReference type="InterPro" id="IPR013783">
    <property type="entry name" value="Ig-like_fold"/>
</dbReference>
<evidence type="ECO:0000313" key="3">
    <source>
        <dbReference type="Proteomes" id="UP000178873"/>
    </source>
</evidence>
<feature type="compositionally biased region" description="Polar residues" evidence="1">
    <location>
        <begin position="190"/>
        <end position="202"/>
    </location>
</feature>
<dbReference type="EMBL" id="MHRF01000003">
    <property type="protein sequence ID" value="OHA18666.1"/>
    <property type="molecule type" value="Genomic_DNA"/>
</dbReference>
<dbReference type="AlphaFoldDB" id="A0A1G2M430"/>
<protein>
    <recommendedName>
        <fullName evidence="4">CARDB domain-containing protein</fullName>
    </recommendedName>
</protein>
<reference evidence="2 3" key="1">
    <citation type="journal article" date="2016" name="Nat. Commun.">
        <title>Thousands of microbial genomes shed light on interconnected biogeochemical processes in an aquifer system.</title>
        <authorList>
            <person name="Anantharaman K."/>
            <person name="Brown C.T."/>
            <person name="Hug L.A."/>
            <person name="Sharon I."/>
            <person name="Castelle C.J."/>
            <person name="Probst A.J."/>
            <person name="Thomas B.C."/>
            <person name="Singh A."/>
            <person name="Wilkins M.J."/>
            <person name="Karaoz U."/>
            <person name="Brodie E.L."/>
            <person name="Williams K.H."/>
            <person name="Hubbard S.S."/>
            <person name="Banfield J.F."/>
        </authorList>
    </citation>
    <scope>NUCLEOTIDE SEQUENCE [LARGE SCALE GENOMIC DNA]</scope>
</reference>
<sequence>MQPTQKKTFGLSQAVGIAVILFLLAAGVWTAAQFGPYLPNAFNRIGAALINLTQTFIPAQKLTVSIDQTTTVSGEKVTFSWVHTNPKKEGVYSLLYPCITGAYVGMQVTTGEKTLLCDTPSDIYSDTNSITLITVSENDGTTTIPITLSFTQIEDTEASLSATAIVTVQTESDTNVTDSTTDIKPIEPTITGTPATNPTQPVTTDGGKKAVTAGTTTQKVYPITNTKTPAPYGKTDLAPRVLEIGVINKITNEFTATSSLRVYDRIAVRFVVENLGSSASGHWQFSAVLPTFPMHIFESEGQQSLEPGDRIEYTIGFDQVEPDVDGRFVINVDPTSSIAEASESNNIATTTIRAKSN</sequence>
<comment type="caution">
    <text evidence="2">The sequence shown here is derived from an EMBL/GenBank/DDBJ whole genome shotgun (WGS) entry which is preliminary data.</text>
</comment>
<proteinExistence type="predicted"/>